<evidence type="ECO:0008006" key="4">
    <source>
        <dbReference type="Google" id="ProtNLM"/>
    </source>
</evidence>
<reference evidence="3" key="1">
    <citation type="submission" date="2017-03" db="EMBL/GenBank/DDBJ databases">
        <title>Phytopthora megakarya and P. palmivora, two closely related causual agents of cacao black pod achieved similar genome size and gene model numbers by different mechanisms.</title>
        <authorList>
            <person name="Ali S."/>
            <person name="Shao J."/>
            <person name="Larry D.J."/>
            <person name="Kronmiller B."/>
            <person name="Shen D."/>
            <person name="Strem M.D."/>
            <person name="Melnick R.L."/>
            <person name="Guiltinan M.J."/>
            <person name="Tyler B.M."/>
            <person name="Meinhardt L.W."/>
            <person name="Bailey B.A."/>
        </authorList>
    </citation>
    <scope>NUCLEOTIDE SEQUENCE [LARGE SCALE GENOMIC DNA]</scope>
    <source>
        <strain evidence="3">zdho120</strain>
    </source>
</reference>
<organism evidence="2 3">
    <name type="scientific">Phytophthora megakarya</name>
    <dbReference type="NCBI Taxonomy" id="4795"/>
    <lineage>
        <taxon>Eukaryota</taxon>
        <taxon>Sar</taxon>
        <taxon>Stramenopiles</taxon>
        <taxon>Oomycota</taxon>
        <taxon>Peronosporomycetes</taxon>
        <taxon>Peronosporales</taxon>
        <taxon>Peronosporaceae</taxon>
        <taxon>Phytophthora</taxon>
    </lineage>
</organism>
<comment type="caution">
    <text evidence="2">The sequence shown here is derived from an EMBL/GenBank/DDBJ whole genome shotgun (WGS) entry which is preliminary data.</text>
</comment>
<dbReference type="OrthoDB" id="127577at2759"/>
<keyword evidence="3" id="KW-1185">Reference proteome</keyword>
<dbReference type="Proteomes" id="UP000198211">
    <property type="component" value="Unassembled WGS sequence"/>
</dbReference>
<feature type="compositionally biased region" description="Low complexity" evidence="1">
    <location>
        <begin position="573"/>
        <end position="585"/>
    </location>
</feature>
<evidence type="ECO:0000256" key="1">
    <source>
        <dbReference type="SAM" id="MobiDB-lite"/>
    </source>
</evidence>
<feature type="region of interest" description="Disordered" evidence="1">
    <location>
        <begin position="508"/>
        <end position="585"/>
    </location>
</feature>
<evidence type="ECO:0000313" key="2">
    <source>
        <dbReference type="EMBL" id="OWZ13982.1"/>
    </source>
</evidence>
<proteinExistence type="predicted"/>
<evidence type="ECO:0000313" key="3">
    <source>
        <dbReference type="Proteomes" id="UP000198211"/>
    </source>
</evidence>
<name>A0A225W8T1_9STRA</name>
<sequence length="1384" mass="152899">MTGPGDPGDPGGDTQPPLVAIATDGSDAGHDGELHGSSHPSSDLRDAHDITKRGEETATVATVTTPSDAQTSTPDLPLCAGPNAKKVDRSQPAVRLTKSYATAIQSGRSSTDRAALATPRMLQGVNRPSDLAKLKRTLEKDWKLTPPEAKTPAESQLREVAIKPSNVHAHDALRSRTQLESEALLAYLRGEIELRHPPNFLKATMPVLQRAIIEQFHEQHIEKTLTARVPPQVRLRKGTKHIALMQLIFSSNTDENNGKDMLNRMMSDIKLLHFDGSHTLKFVFPSRRVAAFYVEATFRLQRGVIELEDSDEPRQNQAPGSFNPAQLRRLYCFRVFGSDAIGLVALTAALTKLAGVTILDVERPRDNEDAIIDNRFVLVHLNQESCPATLQGITRVQVGQTTLTIHHHLVHAREPCKRCYAPLHTTSYCRVKADSLGLVQNRRVKRYTGEVASFDVGSATIYCHTESDSLQLLLDSLTADALQLATVDDNSAPVAELVPIASCNATKSTSCESAGEPKATTRGEKSASIQSDTDDGYKVVLRKSAKKKDSGHSTRQSTSNESKAKQGPTISSAVKTAKTAPANNKAAIGRTTSSFKSTNAASGTAFAKFQRDWSVGQYAALQDDSELESDDSSSHSDEEADYAYTPELGNQDMKMQESMFEQACGARNNSSDKLKSATIPPENNSGNTRPSVPPAQPSVAGSTTPSLTTIQAQPAEQEFSLSLVSQTALTPVQHLSPAISPGLAQRDPFTPLSLATPPAEDGFTIGETKSGKELPQQLPNFLRPFQAHLITVPANGQCAYSALFATTTNASYTIGSPVLRFDSHTVREINSLKKKVYTLMMANLVDDVQAKLVDLRGELRRLYPDQQPPESTEAATAALYAHYAQERSRSVNSQVPASFWASTEVLRAIAQYLREPLYVLDVNAHNDAHVQKYYYKDYILPNGTEHESGCSSIIGDKQAITLLEQCARMHVLPTIMVLKQHENHFYGVGHPADVFLRWNAEGDPKYANTIAREFKWLGEINIIPEGEPALLADMPLTITDADPKVLDAIIRRMPMRKRLDILFTRLNLPVLNDEEYDDRKLELLMNETEAAIYDVTDDISLPHIVGTSFSDLPHLRHSRFQVSTHGRVGPEVYLRLLQSINMNPELTADSGKMRRLIKENHDAVRDWHQTVRGSIHAPHLSDSDTLLLDIFPWLIEHQSALHQLFSYLPYPELAAKELTQQNILRWGEREVYWENIAYFRHVAADCSAPKHARDYCREWAAACGTDGDPTAVIRMAASEDRWSRLRGLLPGIVSPECPQGLSGTHWKLLHVLPHVLWSWSTTPMGRSPRTPRGYYYSQYTGLQKLCGEIEHSNDWGGVAQIPTGATWDERMMEITVVGQSSIQY</sequence>
<accession>A0A225W8T1</accession>
<protein>
    <recommendedName>
        <fullName evidence="4">OTU domain-containing protein</fullName>
    </recommendedName>
</protein>
<feature type="compositionally biased region" description="Gly residues" evidence="1">
    <location>
        <begin position="1"/>
        <end position="11"/>
    </location>
</feature>
<dbReference type="EMBL" id="NBNE01001447">
    <property type="protein sequence ID" value="OWZ13982.1"/>
    <property type="molecule type" value="Genomic_DNA"/>
</dbReference>
<feature type="compositionally biased region" description="Polar residues" evidence="1">
    <location>
        <begin position="681"/>
        <end position="690"/>
    </location>
</feature>
<feature type="compositionally biased region" description="Basic and acidic residues" evidence="1">
    <location>
        <begin position="27"/>
        <end position="56"/>
    </location>
</feature>
<gene>
    <name evidence="2" type="ORF">PHMEG_00012613</name>
</gene>
<feature type="region of interest" description="Disordered" evidence="1">
    <location>
        <begin position="663"/>
        <end position="706"/>
    </location>
</feature>
<feature type="region of interest" description="Disordered" evidence="1">
    <location>
        <begin position="1"/>
        <end position="89"/>
    </location>
</feature>